<feature type="transmembrane region" description="Helical" evidence="2">
    <location>
        <begin position="1169"/>
        <end position="1187"/>
    </location>
</feature>
<gene>
    <name evidence="4" type="ORF">CAOG_008894</name>
</gene>
<dbReference type="EMBL" id="KE346368">
    <property type="protein sequence ID" value="KJE94945.1"/>
    <property type="molecule type" value="Genomic_DNA"/>
</dbReference>
<feature type="compositionally biased region" description="Low complexity" evidence="1">
    <location>
        <begin position="80"/>
        <end position="102"/>
    </location>
</feature>
<feature type="compositionally biased region" description="Pro residues" evidence="1">
    <location>
        <begin position="625"/>
        <end position="652"/>
    </location>
</feature>
<feature type="transmembrane region" description="Helical" evidence="2">
    <location>
        <begin position="1385"/>
        <end position="1410"/>
    </location>
</feature>
<dbReference type="OrthoDB" id="6781668at2759"/>
<dbReference type="CDD" id="cd00167">
    <property type="entry name" value="SANT"/>
    <property type="match status" value="1"/>
</dbReference>
<evidence type="ECO:0000256" key="1">
    <source>
        <dbReference type="SAM" id="MobiDB-lite"/>
    </source>
</evidence>
<evidence type="ECO:0000313" key="4">
    <source>
        <dbReference type="EMBL" id="KJE94945.1"/>
    </source>
</evidence>
<dbReference type="InterPro" id="IPR001005">
    <property type="entry name" value="SANT/Myb"/>
</dbReference>
<dbReference type="PROSITE" id="PS50090">
    <property type="entry name" value="MYB_LIKE"/>
    <property type="match status" value="1"/>
</dbReference>
<feature type="transmembrane region" description="Helical" evidence="2">
    <location>
        <begin position="1048"/>
        <end position="1064"/>
    </location>
</feature>
<feature type="compositionally biased region" description="Basic residues" evidence="1">
    <location>
        <begin position="594"/>
        <end position="603"/>
    </location>
</feature>
<feature type="transmembrane region" description="Helical" evidence="2">
    <location>
        <begin position="1108"/>
        <end position="1126"/>
    </location>
</feature>
<sequence>MADCPDETAAAPVASEHLQHPQANETMPKRRRKPPALYEPSPDSPAAQPTHGSNKTAANTVTTAAGASRKAAEATGGRGQQRARVGAKSASSSSSSSSSSAADQASTAPAALSQAAQSVFFTEPNAQAAAFEQARAAVASAGINGNLAPKAASHASSAAVFIQAARQSTVSLLSEMRSAFLARQAAKLAEVAEPVPSDSLEDVMKEGDSIDTVRKEQVFRDSLTENDLAIIEKRIALQKQQFEAFKRKDAQTRIKKLLSVYPYLTEEEARFALEECRDEDDAILKFADPTQSFLVEVRKKTALHYNPNTADELVVIPDAIAPPAPEQQEAYRFMITKRQQKATKTAKTATVEQKKRQAKYNKATRPLSLKEAMSQLNTTTDAAAGFKDWSEARIRAYKSIDVNPNAYYYRFNAPNEEPRNGAWTQDEKQLFFERLREIGADGQWGIFSMAIPGRVGYQCSNFYRKLIRVGELKDNNYLVDPVKGSVHYLFTLRADDGGLVQKVRQFQRKRQEDDDDDDDDEEDEAQNPVAAPMDTPSATGNDSGTDCDVKPDVSGKRPYTSRKREMIFKREKRPRLAEPSATVFVPPSEVKPREPKRRGRKTKLMLQMEREAAERYELEHGGEHPPGPSFPEFRLPPGPNTLLPPVPKPPPSQRIAISGLTKVKPTKGRAQKNDSSGDEEFGATGPSVVGKKPSHVAASSSSGNPSTTAATASKKNSKRNVPKEPSYEDDEDMQLHGDTLQWKPREGFYTTSRLRKMRGELNEADMIEAGISDFLPDLVDPITLDRVVMPAISPAGHVMSYSSWLQCIEETGLCPLTKSPMRKRDLVLLTPDNIEQYRDKIFFALASPSSPSSSSVRELTSPLDSILPSPDPTVGHPHHRHPSSNNSNSNNNNSTTNNSSSGILNTSGGSGSTGQSQSRATRHSTLSINRAFRCSASGSQESSSIGQQYYGSNAAAGVAPAMRLPSTSFASSGGLNNSNSSSFLTNGDFPYNSRVHRMGSSTPPQLQQQDISDLDFLQQYVSVPHPNQDAAGTEDRTTVALENCQKTVVAPMTFLLTFLAWRPFSRVQKPFSFLYFVFFLSLLFYNYVYDIVVCQQQPGLCPNLISKFIVPDCLHLASYLYGLYYFRLHSGFDENTALIETVFLQSTTGSIRTLFGDLSQSQLVKTLRWYLAAGIGWLAIRLTYNLVKYTVVQTSTFDTGVRSMTTIFMVVATFAADCVYVVIVTCYAIQCRLLLFYIDGLRNRINQRQHPLSTAMKELMQIQRFVKKLNNGLGKVVGLSVFMFTLLTISPFVLFLDKDTLASYTDVHKGVVLCELAVWLLMLGTTLVQAARLTAKCLSLKDVAIVVRHEGHLNATTAELDSFMLFTINLRMPAKIFAVTVTAGLLMRAIFVSGVIVLMLFQIGAIQLFIGAN</sequence>
<dbReference type="SUPFAM" id="SSF57850">
    <property type="entry name" value="RING/U-box"/>
    <property type="match status" value="1"/>
</dbReference>
<accession>A0A0D2WS72</accession>
<dbReference type="Gene3D" id="3.30.40.10">
    <property type="entry name" value="Zinc/RING finger domain, C3HC4 (zinc finger)"/>
    <property type="match status" value="1"/>
</dbReference>
<feature type="compositionally biased region" description="Acidic residues" evidence="1">
    <location>
        <begin position="513"/>
        <end position="525"/>
    </location>
</feature>
<evidence type="ECO:0000313" key="5">
    <source>
        <dbReference type="Proteomes" id="UP000008743"/>
    </source>
</evidence>
<feature type="transmembrane region" description="Helical" evidence="2">
    <location>
        <begin position="1316"/>
        <end position="1335"/>
    </location>
</feature>
<dbReference type="eggNOG" id="ENOG502QV86">
    <property type="taxonomic scope" value="Eukaryota"/>
</dbReference>
<dbReference type="Proteomes" id="UP000008743">
    <property type="component" value="Unassembled WGS sequence"/>
</dbReference>
<feature type="transmembrane region" description="Helical" evidence="2">
    <location>
        <begin position="1276"/>
        <end position="1296"/>
    </location>
</feature>
<dbReference type="PANTHER" id="PTHR38337">
    <property type="entry name" value="AGAP010540-PA"/>
    <property type="match status" value="1"/>
</dbReference>
<name>A0A0D2WS72_CAPO3</name>
<feature type="region of interest" description="Disordered" evidence="1">
    <location>
        <begin position="847"/>
        <end position="924"/>
    </location>
</feature>
<dbReference type="InterPro" id="IPR013083">
    <property type="entry name" value="Znf_RING/FYVE/PHD"/>
</dbReference>
<feature type="compositionally biased region" description="Basic and acidic residues" evidence="1">
    <location>
        <begin position="608"/>
        <end position="623"/>
    </location>
</feature>
<feature type="domain" description="Myb-like" evidence="3">
    <location>
        <begin position="415"/>
        <end position="467"/>
    </location>
</feature>
<proteinExistence type="predicted"/>
<feature type="compositionally biased region" description="Low complexity" evidence="1">
    <location>
        <begin position="847"/>
        <end position="868"/>
    </location>
</feature>
<evidence type="ECO:0000259" key="3">
    <source>
        <dbReference type="PROSITE" id="PS50090"/>
    </source>
</evidence>
<feature type="compositionally biased region" description="Low complexity" evidence="1">
    <location>
        <begin position="56"/>
        <end position="67"/>
    </location>
</feature>
<evidence type="ECO:0000256" key="2">
    <source>
        <dbReference type="SAM" id="Phobius"/>
    </source>
</evidence>
<dbReference type="RefSeq" id="XP_011270556.1">
    <property type="nucleotide sequence ID" value="XM_011272254.1"/>
</dbReference>
<feature type="transmembrane region" description="Helical" evidence="2">
    <location>
        <begin position="1071"/>
        <end position="1088"/>
    </location>
</feature>
<feature type="compositionally biased region" description="Polar residues" evidence="1">
    <location>
        <begin position="697"/>
        <end position="714"/>
    </location>
</feature>
<feature type="transmembrane region" description="Helical" evidence="2">
    <location>
        <begin position="1207"/>
        <end position="1238"/>
    </location>
</feature>
<keyword evidence="2" id="KW-0472">Membrane</keyword>
<keyword evidence="5" id="KW-1185">Reference proteome</keyword>
<feature type="region of interest" description="Disordered" evidence="1">
    <location>
        <begin position="506"/>
        <end position="739"/>
    </location>
</feature>
<protein>
    <recommendedName>
        <fullName evidence="3">Myb-like domain-containing protein</fullName>
    </recommendedName>
</protein>
<dbReference type="PANTHER" id="PTHR38337:SF1">
    <property type="entry name" value="GUSTATORY RECEPTOR"/>
    <property type="match status" value="1"/>
</dbReference>
<feature type="compositionally biased region" description="Low complexity" evidence="1">
    <location>
        <begin position="883"/>
        <end position="918"/>
    </location>
</feature>
<dbReference type="PhylomeDB" id="A0A0D2WS72"/>
<organism evidence="4 5">
    <name type="scientific">Capsaspora owczarzaki (strain ATCC 30864)</name>
    <dbReference type="NCBI Taxonomy" id="595528"/>
    <lineage>
        <taxon>Eukaryota</taxon>
        <taxon>Filasterea</taxon>
        <taxon>Capsaspora</taxon>
    </lineage>
</organism>
<dbReference type="InterPro" id="IPR009057">
    <property type="entry name" value="Homeodomain-like_sf"/>
</dbReference>
<dbReference type="SUPFAM" id="SSF46689">
    <property type="entry name" value="Homeodomain-like"/>
    <property type="match status" value="1"/>
</dbReference>
<dbReference type="InParanoid" id="A0A0D2WS72"/>
<reference evidence="5" key="1">
    <citation type="submission" date="2011-02" db="EMBL/GenBank/DDBJ databases">
        <title>The Genome Sequence of Capsaspora owczarzaki ATCC 30864.</title>
        <authorList>
            <person name="Russ C."/>
            <person name="Cuomo C."/>
            <person name="Burger G."/>
            <person name="Gray M.W."/>
            <person name="Holland P.W.H."/>
            <person name="King N."/>
            <person name="Lang F.B.F."/>
            <person name="Roger A.J."/>
            <person name="Ruiz-Trillo I."/>
            <person name="Young S.K."/>
            <person name="Zeng Q."/>
            <person name="Gargeya S."/>
            <person name="Alvarado L."/>
            <person name="Berlin A."/>
            <person name="Chapman S.B."/>
            <person name="Chen Z."/>
            <person name="Freedman E."/>
            <person name="Gellesch M."/>
            <person name="Goldberg J."/>
            <person name="Griggs A."/>
            <person name="Gujja S."/>
            <person name="Heilman E."/>
            <person name="Heiman D."/>
            <person name="Howarth C."/>
            <person name="Mehta T."/>
            <person name="Neiman D."/>
            <person name="Pearson M."/>
            <person name="Roberts A."/>
            <person name="Saif S."/>
            <person name="Shea T."/>
            <person name="Shenoy N."/>
            <person name="Sisk P."/>
            <person name="Stolte C."/>
            <person name="Sykes S."/>
            <person name="White J."/>
            <person name="Yandava C."/>
            <person name="Haas B."/>
            <person name="Nusbaum C."/>
            <person name="Birren B."/>
        </authorList>
    </citation>
    <scope>NUCLEOTIDE SEQUENCE</scope>
    <source>
        <strain evidence="5">ATCC 30864</strain>
    </source>
</reference>
<keyword evidence="2" id="KW-0812">Transmembrane</keyword>
<keyword evidence="2" id="KW-1133">Transmembrane helix</keyword>
<dbReference type="Gene3D" id="1.10.10.60">
    <property type="entry name" value="Homeodomain-like"/>
    <property type="match status" value="1"/>
</dbReference>
<feature type="region of interest" description="Disordered" evidence="1">
    <location>
        <begin position="1"/>
        <end position="102"/>
    </location>
</feature>